<evidence type="ECO:0000313" key="1">
    <source>
        <dbReference type="EMBL" id="KAK6980557.1"/>
    </source>
</evidence>
<dbReference type="Proteomes" id="UP001362999">
    <property type="component" value="Unassembled WGS sequence"/>
</dbReference>
<name>A0AAV9ZEV7_9AGAR</name>
<evidence type="ECO:0000313" key="2">
    <source>
        <dbReference type="Proteomes" id="UP001362999"/>
    </source>
</evidence>
<organism evidence="1 2">
    <name type="scientific">Favolaschia claudopus</name>
    <dbReference type="NCBI Taxonomy" id="2862362"/>
    <lineage>
        <taxon>Eukaryota</taxon>
        <taxon>Fungi</taxon>
        <taxon>Dikarya</taxon>
        <taxon>Basidiomycota</taxon>
        <taxon>Agaricomycotina</taxon>
        <taxon>Agaricomycetes</taxon>
        <taxon>Agaricomycetidae</taxon>
        <taxon>Agaricales</taxon>
        <taxon>Marasmiineae</taxon>
        <taxon>Mycenaceae</taxon>
        <taxon>Favolaschia</taxon>
    </lineage>
</organism>
<proteinExistence type="predicted"/>
<dbReference type="AlphaFoldDB" id="A0AAV9ZEV7"/>
<reference evidence="1 2" key="1">
    <citation type="journal article" date="2024" name="J Genomics">
        <title>Draft genome sequencing and assembly of Favolaschia claudopus CIRM-BRFM 2984 isolated from oak limbs.</title>
        <authorList>
            <person name="Navarro D."/>
            <person name="Drula E."/>
            <person name="Chaduli D."/>
            <person name="Cazenave R."/>
            <person name="Ahrendt S."/>
            <person name="Wang J."/>
            <person name="Lipzen A."/>
            <person name="Daum C."/>
            <person name="Barry K."/>
            <person name="Grigoriev I.V."/>
            <person name="Favel A."/>
            <person name="Rosso M.N."/>
            <person name="Martin F."/>
        </authorList>
    </citation>
    <scope>NUCLEOTIDE SEQUENCE [LARGE SCALE GENOMIC DNA]</scope>
    <source>
        <strain evidence="1 2">CIRM-BRFM 2984</strain>
    </source>
</reference>
<protein>
    <submittedName>
        <fullName evidence="1">Uncharacterized protein</fullName>
    </submittedName>
</protein>
<sequence>MSGQPLSDRYDHAVYPPLSAMGENLFLSRNWMFYPQVYRVVSIEASSHRRFGCGEAFPAIGIIFQPHRTFPFRFSIDLPLRSFVAVSAVHLHIRLSGIPATAGFLGSGEYLLPILAHILQIHQGPQLFLVTLSPRTTPTSLGESYASNHVAPHSIMSRHLPRAACTHPQLGFLSQIGTWPSVFISTEFDFILAPAAKILPQAYSSISRASFFSPPFFPMLWILPRLASITPIKTQTCLKNGKTSTRAIHVPVIAYLKFRVFFGTILFSIDDAAKYIACPLPPFTMPPREDPVRDFLSNADKIMREARLVVEALPNAELFAAERSLRQLRGIHVVLASLL</sequence>
<accession>A0AAV9ZEV7</accession>
<dbReference type="EMBL" id="JAWWNJ010000158">
    <property type="protein sequence ID" value="KAK6980557.1"/>
    <property type="molecule type" value="Genomic_DNA"/>
</dbReference>
<comment type="caution">
    <text evidence="1">The sequence shown here is derived from an EMBL/GenBank/DDBJ whole genome shotgun (WGS) entry which is preliminary data.</text>
</comment>
<gene>
    <name evidence="1" type="ORF">R3P38DRAFT_3235425</name>
</gene>
<keyword evidence="2" id="KW-1185">Reference proteome</keyword>